<feature type="domain" description="THAP-type" evidence="7">
    <location>
        <begin position="1"/>
        <end position="79"/>
    </location>
</feature>
<gene>
    <name evidence="8" type="ORF">MEDL_59164</name>
</gene>
<name>A0A8S3UNH9_MYTED</name>
<sequence>MPKSYCAAEGCNADERKRGRYGFMAGIRFFPFPIPAYQKKRWTDLIRRDNFVPGKFSRLCSRHFIDGEPSVLHPYPELFAYNNYKEVDDQRGKSSILKRETTVTPHSHSNDTDVREAPNIKQTTSRSYLVDEEGNCHTIFLPVSNEVTVETTKNQTSSETMFQMPLHHEYINPIPYRPTFCDSETQTDLSMNDIFELEANIKQMKFDQENLVKTEEKPCLTAEFVDKITSTDKNVSSYLGIPSVMALLGIFAILDKASPSLKYWRGHEGTHHDAKYQLESSTKKPGPSRKLSRYNEFLITLLKIRLALPSFLLGDIFGISESRVSQIFSTWINFMNTVFTPLLKWPNSKKVRKHLPKSFRTTFPKTTCIIDCTEIFIQKPTTPSAQARTYSTYKQHNTYKMLVSITPTGAFNFVSNLWCGNVSDRYITEHSGFLDNIKAGDEVMADRGFLIHDLLLERKATLNIPPFTKKCAQGKGRCLLSRDITKTKKIAKQRIHVERAIGRLKNFKILSNTLPLSLKPLSNQITKVCSFLCNLQSPLVKK</sequence>
<proteinExistence type="predicted"/>
<dbReference type="InterPro" id="IPR027806">
    <property type="entry name" value="HARBI1_dom"/>
</dbReference>
<evidence type="ECO:0000256" key="1">
    <source>
        <dbReference type="ARBA" id="ARBA00001968"/>
    </source>
</evidence>
<evidence type="ECO:0000256" key="5">
    <source>
        <dbReference type="ARBA" id="ARBA00023125"/>
    </source>
</evidence>
<dbReference type="Pfam" id="PF13613">
    <property type="entry name" value="HTH_Tnp_4"/>
    <property type="match status" value="1"/>
</dbReference>
<reference evidence="8" key="1">
    <citation type="submission" date="2021-03" db="EMBL/GenBank/DDBJ databases">
        <authorList>
            <person name="Bekaert M."/>
        </authorList>
    </citation>
    <scope>NUCLEOTIDE SEQUENCE</scope>
</reference>
<evidence type="ECO:0000313" key="8">
    <source>
        <dbReference type="EMBL" id="CAG2247253.1"/>
    </source>
</evidence>
<dbReference type="GO" id="GO:0003677">
    <property type="term" value="F:DNA binding"/>
    <property type="evidence" value="ECO:0007669"/>
    <property type="project" value="UniProtKB-UniRule"/>
</dbReference>
<dbReference type="Pfam" id="PF05485">
    <property type="entry name" value="THAP"/>
    <property type="match status" value="1"/>
</dbReference>
<keyword evidence="9" id="KW-1185">Reference proteome</keyword>
<accession>A0A8S3UNH9</accession>
<keyword evidence="3 6" id="KW-0863">Zinc-finger</keyword>
<dbReference type="EMBL" id="CAJPWZ010002893">
    <property type="protein sequence ID" value="CAG2247253.1"/>
    <property type="molecule type" value="Genomic_DNA"/>
</dbReference>
<dbReference type="AlphaFoldDB" id="A0A8S3UNH9"/>
<evidence type="ECO:0000313" key="9">
    <source>
        <dbReference type="Proteomes" id="UP000683360"/>
    </source>
</evidence>
<keyword evidence="5 6" id="KW-0238">DNA-binding</keyword>
<dbReference type="InterPro" id="IPR027805">
    <property type="entry name" value="Transposase_HTH_dom"/>
</dbReference>
<dbReference type="OrthoDB" id="6066086at2759"/>
<evidence type="ECO:0000256" key="3">
    <source>
        <dbReference type="ARBA" id="ARBA00022771"/>
    </source>
</evidence>
<dbReference type="PROSITE" id="PS50950">
    <property type="entry name" value="ZF_THAP"/>
    <property type="match status" value="1"/>
</dbReference>
<dbReference type="SUPFAM" id="SSF57716">
    <property type="entry name" value="Glucocorticoid receptor-like (DNA-binding domain)"/>
    <property type="match status" value="1"/>
</dbReference>
<organism evidence="8 9">
    <name type="scientific">Mytilus edulis</name>
    <name type="common">Blue mussel</name>
    <dbReference type="NCBI Taxonomy" id="6550"/>
    <lineage>
        <taxon>Eukaryota</taxon>
        <taxon>Metazoa</taxon>
        <taxon>Spiralia</taxon>
        <taxon>Lophotrochozoa</taxon>
        <taxon>Mollusca</taxon>
        <taxon>Bivalvia</taxon>
        <taxon>Autobranchia</taxon>
        <taxon>Pteriomorphia</taxon>
        <taxon>Mytilida</taxon>
        <taxon>Mytiloidea</taxon>
        <taxon>Mytilidae</taxon>
        <taxon>Mytilinae</taxon>
        <taxon>Mytilus</taxon>
    </lineage>
</organism>
<keyword evidence="2" id="KW-0479">Metal-binding</keyword>
<dbReference type="SMART" id="SM00980">
    <property type="entry name" value="THAP"/>
    <property type="match status" value="1"/>
</dbReference>
<evidence type="ECO:0000256" key="2">
    <source>
        <dbReference type="ARBA" id="ARBA00022723"/>
    </source>
</evidence>
<dbReference type="PANTHER" id="PTHR23080">
    <property type="entry name" value="THAP DOMAIN PROTEIN"/>
    <property type="match status" value="1"/>
</dbReference>
<dbReference type="Proteomes" id="UP000683360">
    <property type="component" value="Unassembled WGS sequence"/>
</dbReference>
<keyword evidence="4" id="KW-0862">Zinc</keyword>
<evidence type="ECO:0000259" key="7">
    <source>
        <dbReference type="PROSITE" id="PS50950"/>
    </source>
</evidence>
<evidence type="ECO:0000256" key="6">
    <source>
        <dbReference type="PROSITE-ProRule" id="PRU00309"/>
    </source>
</evidence>
<comment type="cofactor">
    <cofactor evidence="1">
        <name>a divalent metal cation</name>
        <dbReference type="ChEBI" id="CHEBI:60240"/>
    </cofactor>
</comment>
<dbReference type="GO" id="GO:0008270">
    <property type="term" value="F:zinc ion binding"/>
    <property type="evidence" value="ECO:0007669"/>
    <property type="project" value="UniProtKB-KW"/>
</dbReference>
<protein>
    <recommendedName>
        <fullName evidence="7">THAP-type domain-containing protein</fullName>
    </recommendedName>
</protein>
<dbReference type="Pfam" id="PF13359">
    <property type="entry name" value="DDE_Tnp_4"/>
    <property type="match status" value="1"/>
</dbReference>
<dbReference type="InterPro" id="IPR006612">
    <property type="entry name" value="THAP_Znf"/>
</dbReference>
<comment type="caution">
    <text evidence="8">The sequence shown here is derived from an EMBL/GenBank/DDBJ whole genome shotgun (WGS) entry which is preliminary data.</text>
</comment>
<evidence type="ECO:0000256" key="4">
    <source>
        <dbReference type="ARBA" id="ARBA00022833"/>
    </source>
</evidence>